<feature type="region of interest" description="Disordered" evidence="1">
    <location>
        <begin position="657"/>
        <end position="722"/>
    </location>
</feature>
<feature type="compositionally biased region" description="Polar residues" evidence="1">
    <location>
        <begin position="95"/>
        <end position="110"/>
    </location>
</feature>
<feature type="compositionally biased region" description="Polar residues" evidence="1">
    <location>
        <begin position="496"/>
        <end position="506"/>
    </location>
</feature>
<name>A0A4S8LI62_DENBC</name>
<reference evidence="2 3" key="1">
    <citation type="journal article" date="2019" name="Nat. Ecol. Evol.">
        <title>Megaphylogeny resolves global patterns of mushroom evolution.</title>
        <authorList>
            <person name="Varga T."/>
            <person name="Krizsan K."/>
            <person name="Foldi C."/>
            <person name="Dima B."/>
            <person name="Sanchez-Garcia M."/>
            <person name="Sanchez-Ramirez S."/>
            <person name="Szollosi G.J."/>
            <person name="Szarkandi J.G."/>
            <person name="Papp V."/>
            <person name="Albert L."/>
            <person name="Andreopoulos W."/>
            <person name="Angelini C."/>
            <person name="Antonin V."/>
            <person name="Barry K.W."/>
            <person name="Bougher N.L."/>
            <person name="Buchanan P."/>
            <person name="Buyck B."/>
            <person name="Bense V."/>
            <person name="Catcheside P."/>
            <person name="Chovatia M."/>
            <person name="Cooper J."/>
            <person name="Damon W."/>
            <person name="Desjardin D."/>
            <person name="Finy P."/>
            <person name="Geml J."/>
            <person name="Haridas S."/>
            <person name="Hughes K."/>
            <person name="Justo A."/>
            <person name="Karasinski D."/>
            <person name="Kautmanova I."/>
            <person name="Kiss B."/>
            <person name="Kocsube S."/>
            <person name="Kotiranta H."/>
            <person name="LaButti K.M."/>
            <person name="Lechner B.E."/>
            <person name="Liimatainen K."/>
            <person name="Lipzen A."/>
            <person name="Lukacs Z."/>
            <person name="Mihaltcheva S."/>
            <person name="Morgado L.N."/>
            <person name="Niskanen T."/>
            <person name="Noordeloos M.E."/>
            <person name="Ohm R.A."/>
            <person name="Ortiz-Santana B."/>
            <person name="Ovrebo C."/>
            <person name="Racz N."/>
            <person name="Riley R."/>
            <person name="Savchenko A."/>
            <person name="Shiryaev A."/>
            <person name="Soop K."/>
            <person name="Spirin V."/>
            <person name="Szebenyi C."/>
            <person name="Tomsovsky M."/>
            <person name="Tulloss R.E."/>
            <person name="Uehling J."/>
            <person name="Grigoriev I.V."/>
            <person name="Vagvolgyi C."/>
            <person name="Papp T."/>
            <person name="Martin F.M."/>
            <person name="Miettinen O."/>
            <person name="Hibbett D.S."/>
            <person name="Nagy L.G."/>
        </authorList>
    </citation>
    <scope>NUCLEOTIDE SEQUENCE [LARGE SCALE GENOMIC DNA]</scope>
    <source>
        <strain evidence="2 3">CBS 962.96</strain>
    </source>
</reference>
<dbReference type="AlphaFoldDB" id="A0A4S8LI62"/>
<feature type="compositionally biased region" description="Low complexity" evidence="1">
    <location>
        <begin position="469"/>
        <end position="489"/>
    </location>
</feature>
<feature type="region of interest" description="Disordered" evidence="1">
    <location>
        <begin position="391"/>
        <end position="506"/>
    </location>
</feature>
<feature type="compositionally biased region" description="Polar residues" evidence="1">
    <location>
        <begin position="663"/>
        <end position="672"/>
    </location>
</feature>
<feature type="compositionally biased region" description="Polar residues" evidence="1">
    <location>
        <begin position="391"/>
        <end position="401"/>
    </location>
</feature>
<evidence type="ECO:0000256" key="1">
    <source>
        <dbReference type="SAM" id="MobiDB-lite"/>
    </source>
</evidence>
<feature type="region of interest" description="Disordered" evidence="1">
    <location>
        <begin position="780"/>
        <end position="821"/>
    </location>
</feature>
<organism evidence="2 3">
    <name type="scientific">Dendrothele bispora (strain CBS 962.96)</name>
    <dbReference type="NCBI Taxonomy" id="1314807"/>
    <lineage>
        <taxon>Eukaryota</taxon>
        <taxon>Fungi</taxon>
        <taxon>Dikarya</taxon>
        <taxon>Basidiomycota</taxon>
        <taxon>Agaricomycotina</taxon>
        <taxon>Agaricomycetes</taxon>
        <taxon>Agaricomycetidae</taxon>
        <taxon>Agaricales</taxon>
        <taxon>Agaricales incertae sedis</taxon>
        <taxon>Dendrothele</taxon>
    </lineage>
</organism>
<dbReference type="OrthoDB" id="2746456at2759"/>
<dbReference type="Proteomes" id="UP000297245">
    <property type="component" value="Unassembled WGS sequence"/>
</dbReference>
<sequence>MKILPPTTIITATVSATTTPTTVSSSQPPQSQQSQPFPLSPRLPSSQLHESLIMSKDGTIRAAPEVEPSESKVGEDESGDEVVDDEVFNRMLAEISSSLNPGPRNGNSNSLKRRRAFISSDTDMSGDDPRSTKTYDSDSSSVLSLPSNKVARSYQKRQSKDREGPSHEQEQAQTHHDEPSLPVAKRQKLCSSTARLRSRPVKGFSSTRTPANKTKRRNEGPSLEQEIPQATHPFTMSSSHATTDTSFVGRLINGHSQHFFGTVNALRLRYSDMARRLTNKKSMTEGDRNFVEVHLGFIRNFDYSLRQNAANFPSWALEARDMCLNAVISAFPRSRNASARARRPDLNFDWLLISHRLPGGWDPERAFPAFTFKNIPLYADEVAEPSQSVIDATDAGGSTSAAPAVLSAQAHHDERVAGPSLPVTKRPKSNSSTAKPRPRLISAISPASKSEGISGLGSTRTPANKAKAKASGSGPGSSTQTSTSTPNPSAGKASSRRPSIVTQSQVQKRLYKRHYTHWTLDGNVIIRISNVQYKLVRSVLAKQSRWFQSAFDTSINEGEDENGNESGKEDEDERRGKGMEPVEQYNGCPVYVLDGIVRLRDFERLLDAMDAVVTYVHDPPPFPVLASIIRASTALEFTHFKRYSRRILEEKWKVPSILRHSPPDSSNHSRSGSGFADPADGDDQDNGQGGPSQQGEHSKAGLEPGQGPGADDGSTVDADDDDDDVQEIDLESFRKRISYPRTTILLSRDCHIPSVLPRAMYELMKTNELDLHGILCGLDEADESEDDRDNDEGKDRDEDEDEEQEDEDKDMNTHRQRQGRPKLSQKLLFRLIQAREELATLWMREISVPPSVEHVEPDKASNGDRAKTVSSCLAKDLGQDMKNWHWNVLTSWESEEGESQDPIFVQYRYDFVCGLGEIIDIDWEGEGYCDACAAKRRKAWREMMRRWWKIFEEIVQN</sequence>
<evidence type="ECO:0008006" key="4">
    <source>
        <dbReference type="Google" id="ProtNLM"/>
    </source>
</evidence>
<proteinExistence type="predicted"/>
<evidence type="ECO:0000313" key="2">
    <source>
        <dbReference type="EMBL" id="THU88802.1"/>
    </source>
</evidence>
<feature type="compositionally biased region" description="Basic and acidic residues" evidence="1">
    <location>
        <begin position="158"/>
        <end position="179"/>
    </location>
</feature>
<evidence type="ECO:0000313" key="3">
    <source>
        <dbReference type="Proteomes" id="UP000297245"/>
    </source>
</evidence>
<feature type="compositionally biased region" description="Basic and acidic residues" evidence="1">
    <location>
        <begin position="127"/>
        <end position="136"/>
    </location>
</feature>
<feature type="compositionally biased region" description="Acidic residues" evidence="1">
    <location>
        <begin position="557"/>
        <end position="572"/>
    </location>
</feature>
<dbReference type="EMBL" id="ML179394">
    <property type="protein sequence ID" value="THU88802.1"/>
    <property type="molecule type" value="Genomic_DNA"/>
</dbReference>
<accession>A0A4S8LI62</accession>
<feature type="region of interest" description="Disordered" evidence="1">
    <location>
        <begin position="15"/>
        <end position="239"/>
    </location>
</feature>
<feature type="compositionally biased region" description="Acidic residues" evidence="1">
    <location>
        <begin position="780"/>
        <end position="790"/>
    </location>
</feature>
<feature type="compositionally biased region" description="Low complexity" evidence="1">
    <location>
        <begin position="15"/>
        <end position="47"/>
    </location>
</feature>
<keyword evidence="3" id="KW-1185">Reference proteome</keyword>
<protein>
    <recommendedName>
        <fullName evidence="4">BTB domain-containing protein</fullName>
    </recommendedName>
</protein>
<feature type="region of interest" description="Disordered" evidence="1">
    <location>
        <begin position="553"/>
        <end position="581"/>
    </location>
</feature>
<feature type="compositionally biased region" description="Low complexity" evidence="1">
    <location>
        <begin position="137"/>
        <end position="147"/>
    </location>
</feature>
<feature type="compositionally biased region" description="Acidic residues" evidence="1">
    <location>
        <begin position="797"/>
        <end position="809"/>
    </location>
</feature>
<feature type="compositionally biased region" description="Acidic residues" evidence="1">
    <location>
        <begin position="76"/>
        <end position="86"/>
    </location>
</feature>
<gene>
    <name evidence="2" type="ORF">K435DRAFT_969333</name>
</gene>